<keyword evidence="2" id="KW-1185">Reference proteome</keyword>
<protein>
    <submittedName>
        <fullName evidence="1">12585_t:CDS:1</fullName>
    </submittedName>
</protein>
<dbReference type="Proteomes" id="UP000789375">
    <property type="component" value="Unassembled WGS sequence"/>
</dbReference>
<organism evidence="1 2">
    <name type="scientific">Funneliformis mosseae</name>
    <name type="common">Endomycorrhizal fungus</name>
    <name type="synonym">Glomus mosseae</name>
    <dbReference type="NCBI Taxonomy" id="27381"/>
    <lineage>
        <taxon>Eukaryota</taxon>
        <taxon>Fungi</taxon>
        <taxon>Fungi incertae sedis</taxon>
        <taxon>Mucoromycota</taxon>
        <taxon>Glomeromycotina</taxon>
        <taxon>Glomeromycetes</taxon>
        <taxon>Glomerales</taxon>
        <taxon>Glomeraceae</taxon>
        <taxon>Funneliformis</taxon>
    </lineage>
</organism>
<comment type="caution">
    <text evidence="1">The sequence shown here is derived from an EMBL/GenBank/DDBJ whole genome shotgun (WGS) entry which is preliminary data.</text>
</comment>
<name>A0A9N8Z9H6_FUNMO</name>
<reference evidence="1" key="1">
    <citation type="submission" date="2021-06" db="EMBL/GenBank/DDBJ databases">
        <authorList>
            <person name="Kallberg Y."/>
            <person name="Tangrot J."/>
            <person name="Rosling A."/>
        </authorList>
    </citation>
    <scope>NUCLEOTIDE SEQUENCE</scope>
    <source>
        <strain evidence="1">87-6 pot B 2015</strain>
    </source>
</reference>
<evidence type="ECO:0000313" key="1">
    <source>
        <dbReference type="EMBL" id="CAG8485100.1"/>
    </source>
</evidence>
<sequence>MYLSPSPLRNSIFVPNRLPNTNNLAQISSPSENSIYYKANQSNSLSHNFPPVTNPLQNSSLNISTSRFIQPPLLDRFNTQGPINSPLNLVPSGSTITKNSYEPTHRCTTCGHVHTCNDCKHISNLQQVIDPPEKKIHEPIIINTAKAMGRMNRRMANGPYFRPERSRNVLISQDEILHRTMADPNLNFTDIVNQVAKEKEQEQEIAMITGNYPYQNGHQNEFQQTGLSSQIDGQSVQDLQPIFSTDVSGTSVLLQGGGSSQSSQEQLLNSNATILTTPDVTIICNEQPSPTLSPIIRDSKLVDNSLGYKKAIVQYALPRKNVVVEKPRPNPVTPNVKVSNSGDKLKNLKDYLNKLWVW</sequence>
<dbReference type="AlphaFoldDB" id="A0A9N8Z9H6"/>
<evidence type="ECO:0000313" key="2">
    <source>
        <dbReference type="Proteomes" id="UP000789375"/>
    </source>
</evidence>
<dbReference type="EMBL" id="CAJVPP010000460">
    <property type="protein sequence ID" value="CAG8485100.1"/>
    <property type="molecule type" value="Genomic_DNA"/>
</dbReference>
<gene>
    <name evidence="1" type="ORF">FMOSSE_LOCUS3228</name>
</gene>
<accession>A0A9N8Z9H6</accession>
<proteinExistence type="predicted"/>